<dbReference type="InterPro" id="IPR024083">
    <property type="entry name" value="Fumarase/histidase_N"/>
</dbReference>
<dbReference type="Pfam" id="PF00221">
    <property type="entry name" value="Lyase_aromatic"/>
    <property type="match status" value="1"/>
</dbReference>
<comment type="caution">
    <text evidence="2">The sequence shown here is derived from an EMBL/GenBank/DDBJ whole genome shotgun (WGS) entry which is preliminary data.</text>
</comment>
<gene>
    <name evidence="2" type="ORF">OCU04_008192</name>
</gene>
<dbReference type="OrthoDB" id="10051290at2759"/>
<dbReference type="Gene3D" id="1.10.275.10">
    <property type="entry name" value="Fumarase/aspartase (N-terminal domain)"/>
    <property type="match status" value="1"/>
</dbReference>
<name>A0A9X0AHK6_9HELO</name>
<dbReference type="CDD" id="cd00332">
    <property type="entry name" value="PAL-HAL"/>
    <property type="match status" value="1"/>
</dbReference>
<proteinExistence type="inferred from homology"/>
<protein>
    <recommendedName>
        <fullName evidence="4">Phenylalanine ammonia-lyase</fullName>
    </recommendedName>
</protein>
<dbReference type="GO" id="GO:0003824">
    <property type="term" value="F:catalytic activity"/>
    <property type="evidence" value="ECO:0007669"/>
    <property type="project" value="InterPro"/>
</dbReference>
<dbReference type="AlphaFoldDB" id="A0A9X0AHK6"/>
<keyword evidence="3" id="KW-1185">Reference proteome</keyword>
<evidence type="ECO:0008006" key="4">
    <source>
        <dbReference type="Google" id="ProtNLM"/>
    </source>
</evidence>
<reference evidence="2" key="1">
    <citation type="submission" date="2022-11" db="EMBL/GenBank/DDBJ databases">
        <title>Genome Resource of Sclerotinia nivalis Strain SnTB1, a Plant Pathogen Isolated from American Ginseng.</title>
        <authorList>
            <person name="Fan S."/>
        </authorList>
    </citation>
    <scope>NUCLEOTIDE SEQUENCE</scope>
    <source>
        <strain evidence="2">SnTB1</strain>
    </source>
</reference>
<dbReference type="InterPro" id="IPR001106">
    <property type="entry name" value="Aromatic_Lyase"/>
</dbReference>
<dbReference type="SUPFAM" id="SSF48557">
    <property type="entry name" value="L-aspartase-like"/>
    <property type="match status" value="1"/>
</dbReference>
<sequence>MIMYMPKSWVRASILIRINSLAKGHSGVRLVLIQPLLDLLSNDIIPHIPLRGRISASGDLMPLSYIGGALTGSCKTLVWTKLGRISTAGIALKEVSLEPIILGAKEGLAIVNGTSVSAGIATLVLHDANCLVILSQVLTAMSTEALNGSDGSLDPFFSKVRPHSGQRESSYNIYNFLVASKLKKRNDGMEEGTLPQDRYAIRTSSQWIGPVLEDFQVATRQLRFECNSATDNPLLDMSVNSKRLLSGGNFQAKAVTSAMEKVRVGLQSLGQMLFAQCTELINPMLNNGLPPKLVATEPSRSFLMSSLCCSSRRYSFSW</sequence>
<dbReference type="Gene3D" id="1.20.200.10">
    <property type="entry name" value="Fumarase/aspartase (Central domain)"/>
    <property type="match status" value="1"/>
</dbReference>
<dbReference type="Proteomes" id="UP001152300">
    <property type="component" value="Unassembled WGS sequence"/>
</dbReference>
<organism evidence="2 3">
    <name type="scientific">Sclerotinia nivalis</name>
    <dbReference type="NCBI Taxonomy" id="352851"/>
    <lineage>
        <taxon>Eukaryota</taxon>
        <taxon>Fungi</taxon>
        <taxon>Dikarya</taxon>
        <taxon>Ascomycota</taxon>
        <taxon>Pezizomycotina</taxon>
        <taxon>Leotiomycetes</taxon>
        <taxon>Helotiales</taxon>
        <taxon>Sclerotiniaceae</taxon>
        <taxon>Sclerotinia</taxon>
    </lineage>
</organism>
<evidence type="ECO:0000313" key="2">
    <source>
        <dbReference type="EMBL" id="KAJ8062945.1"/>
    </source>
</evidence>
<dbReference type="EMBL" id="JAPEIS010000009">
    <property type="protein sequence ID" value="KAJ8062945.1"/>
    <property type="molecule type" value="Genomic_DNA"/>
</dbReference>
<accession>A0A9X0AHK6</accession>
<comment type="similarity">
    <text evidence="1">Belongs to the PAL/histidase family.</text>
</comment>
<dbReference type="PANTHER" id="PTHR10362">
    <property type="entry name" value="HISTIDINE AMMONIA-LYASE"/>
    <property type="match status" value="1"/>
</dbReference>
<evidence type="ECO:0000256" key="1">
    <source>
        <dbReference type="ARBA" id="ARBA00007238"/>
    </source>
</evidence>
<dbReference type="InterPro" id="IPR008948">
    <property type="entry name" value="L-Aspartase-like"/>
</dbReference>
<evidence type="ECO:0000313" key="3">
    <source>
        <dbReference type="Proteomes" id="UP001152300"/>
    </source>
</evidence>